<feature type="transmembrane region" description="Helical" evidence="1">
    <location>
        <begin position="125"/>
        <end position="153"/>
    </location>
</feature>
<dbReference type="InterPro" id="IPR014203">
    <property type="entry name" value="Spore_V_AC"/>
</dbReference>
<feature type="transmembrane region" description="Helical" evidence="1">
    <location>
        <begin position="92"/>
        <end position="113"/>
    </location>
</feature>
<keyword evidence="1" id="KW-0812">Transmembrane</keyword>
<dbReference type="PANTHER" id="PTHR38450:SF1">
    <property type="entry name" value="STAGE V SPORULATION PROTEIN AC"/>
    <property type="match status" value="1"/>
</dbReference>
<dbReference type="EMBL" id="RKRE01000001">
    <property type="protein sequence ID" value="RPF49627.1"/>
    <property type="molecule type" value="Genomic_DNA"/>
</dbReference>
<dbReference type="AlphaFoldDB" id="A0A3N5AXG0"/>
<keyword evidence="1" id="KW-1133">Transmembrane helix</keyword>
<dbReference type="PANTHER" id="PTHR38450">
    <property type="entry name" value="STAGE V SPORULATION PROTEIN AC-RELATED"/>
    <property type="match status" value="1"/>
</dbReference>
<accession>A0A3N5AXG0</accession>
<evidence type="ECO:0000313" key="2">
    <source>
        <dbReference type="EMBL" id="RPF49627.1"/>
    </source>
</evidence>
<dbReference type="Proteomes" id="UP000282654">
    <property type="component" value="Unassembled WGS sequence"/>
</dbReference>
<comment type="caution">
    <text evidence="2">The sequence shown here is derived from an EMBL/GenBank/DDBJ whole genome shotgun (WGS) entry which is preliminary data.</text>
</comment>
<gene>
    <name evidence="2" type="ORF">EDD75_0446</name>
</gene>
<evidence type="ECO:0000313" key="3">
    <source>
        <dbReference type="Proteomes" id="UP000282654"/>
    </source>
</evidence>
<protein>
    <submittedName>
        <fullName evidence="2">Stage V sporulation protein AC</fullName>
    </submittedName>
</protein>
<dbReference type="OrthoDB" id="9797988at2"/>
<proteinExistence type="predicted"/>
<dbReference type="RefSeq" id="WP_123927374.1">
    <property type="nucleotide sequence ID" value="NZ_RKRE01000001.1"/>
</dbReference>
<dbReference type="InterPro" id="IPR005562">
    <property type="entry name" value="SpoVA"/>
</dbReference>
<name>A0A3N5AXG0_9THEO</name>
<keyword evidence="1" id="KW-0472">Membrane</keyword>
<keyword evidence="3" id="KW-1185">Reference proteome</keyword>
<feature type="transmembrane region" description="Helical" evidence="1">
    <location>
        <begin position="67"/>
        <end position="86"/>
    </location>
</feature>
<evidence type="ECO:0000256" key="1">
    <source>
        <dbReference type="SAM" id="Phobius"/>
    </source>
</evidence>
<organism evidence="2 3">
    <name type="scientific">Thermodesulfitimonas autotrophica</name>
    <dbReference type="NCBI Taxonomy" id="1894989"/>
    <lineage>
        <taxon>Bacteria</taxon>
        <taxon>Bacillati</taxon>
        <taxon>Bacillota</taxon>
        <taxon>Clostridia</taxon>
        <taxon>Thermoanaerobacterales</taxon>
        <taxon>Thermoanaerobacteraceae</taxon>
        <taxon>Thermodesulfitimonas</taxon>
    </lineage>
</organism>
<dbReference type="Pfam" id="PF03862">
    <property type="entry name" value="SpoVAC_SpoVAEB"/>
    <property type="match status" value="1"/>
</dbReference>
<sequence>MRLFDPSKPLEMQKQQYQQLVNRMSPKPPVLRNCLWAFLVGGLICFVGQAFLSGFQRLGLSILDASAATSIVLVLIAAFLTGLGLYDEITRFAGAGTIVPITGFANSMVAPALEARTEGLVLGVGARLFVIAGPILVFGIVTAWLAGMLYYFFGPRPPVGS</sequence>
<reference evidence="2 3" key="1">
    <citation type="submission" date="2018-11" db="EMBL/GenBank/DDBJ databases">
        <title>Genomic Encyclopedia of Type Strains, Phase IV (KMG-IV): sequencing the most valuable type-strain genomes for metagenomic binning, comparative biology and taxonomic classification.</title>
        <authorList>
            <person name="Goeker M."/>
        </authorList>
    </citation>
    <scope>NUCLEOTIDE SEQUENCE [LARGE SCALE GENOMIC DNA]</scope>
    <source>
        <strain evidence="2 3">DSM 102936</strain>
    </source>
</reference>
<dbReference type="NCBIfam" id="TIGR02838">
    <property type="entry name" value="spore_V_AC"/>
    <property type="match status" value="1"/>
</dbReference>
<feature type="transmembrane region" description="Helical" evidence="1">
    <location>
        <begin position="35"/>
        <end position="55"/>
    </location>
</feature>